<gene>
    <name evidence="9" type="ORF">GCM10022197_31090</name>
</gene>
<proteinExistence type="predicted"/>
<keyword evidence="3 7" id="KW-0812">Transmembrane</keyword>
<accession>A0ABP6XV48</accession>
<comment type="caution">
    <text evidence="9">The sequence shown here is derived from an EMBL/GenBank/DDBJ whole genome shotgun (WGS) entry which is preliminary data.</text>
</comment>
<keyword evidence="5 7" id="KW-0472">Membrane</keyword>
<feature type="region of interest" description="Disordered" evidence="6">
    <location>
        <begin position="187"/>
        <end position="224"/>
    </location>
</feature>
<protein>
    <recommendedName>
        <fullName evidence="8">Phage shock protein PspC N-terminal domain-containing protein</fullName>
    </recommendedName>
</protein>
<feature type="region of interest" description="Disordered" evidence="6">
    <location>
        <begin position="133"/>
        <end position="168"/>
    </location>
</feature>
<reference evidence="10" key="1">
    <citation type="journal article" date="2019" name="Int. J. Syst. Evol. Microbiol.">
        <title>The Global Catalogue of Microorganisms (GCM) 10K type strain sequencing project: providing services to taxonomists for standard genome sequencing and annotation.</title>
        <authorList>
            <consortium name="The Broad Institute Genomics Platform"/>
            <consortium name="The Broad Institute Genome Sequencing Center for Infectious Disease"/>
            <person name="Wu L."/>
            <person name="Ma J."/>
        </authorList>
    </citation>
    <scope>NUCLEOTIDE SEQUENCE [LARGE SCALE GENOMIC DNA]</scope>
    <source>
        <strain evidence="10">JCM 16540</strain>
    </source>
</reference>
<dbReference type="PANTHER" id="PTHR33885:SF3">
    <property type="entry name" value="PHAGE SHOCK PROTEIN C"/>
    <property type="match status" value="1"/>
</dbReference>
<dbReference type="Proteomes" id="UP001500767">
    <property type="component" value="Unassembled WGS sequence"/>
</dbReference>
<evidence type="ECO:0000256" key="1">
    <source>
        <dbReference type="ARBA" id="ARBA00004162"/>
    </source>
</evidence>
<evidence type="ECO:0000256" key="7">
    <source>
        <dbReference type="SAM" id="Phobius"/>
    </source>
</evidence>
<sequence length="463" mass="47472">MPPTSTFRRSVSDAKLAGVCSGVAARWGLDPVLVRVGFVLLALTGGVGVVLYLAGWLLLPVGTTGRAAVDDVLGGAVARWPRELWTTLVVVACVVSFAVFSAVSPFGLAPAFALLALWWFGFHRPRVRRNRSAQSAFSGQPAPIPGTPAADAPAPQAPPVTWAGPPTPFSEAATAWQARVREVRSGVWGPAAPPTGSTQPQTTWPLAPTAAPPPPPPFPPVDPEQAARDAFLAEPDPVGLYAEPDVAPVPAVRPGSRLSARRLRLVTVTVLGLAWIGLGVADALGFAVGLAVYAGTGLLVLALGLVAATRWGRARGMLPAAALLAVTAVVLSGFGTPTQAGAGHGPARMFDHPVAYTSAAAFPAGGDNLDTGDLQVDLTGVTLTSDATYTAVVDTGRVVVRTPPGTGVALRYVVDTGDVQAYGSHLASGSELKGDRVVVPAAAGQHTLTLDLRVDTGVVEVRS</sequence>
<dbReference type="EMBL" id="BAAAYR010000004">
    <property type="protein sequence ID" value="GAA3572176.1"/>
    <property type="molecule type" value="Genomic_DNA"/>
</dbReference>
<evidence type="ECO:0000313" key="9">
    <source>
        <dbReference type="EMBL" id="GAA3572176.1"/>
    </source>
</evidence>
<evidence type="ECO:0000259" key="8">
    <source>
        <dbReference type="Pfam" id="PF04024"/>
    </source>
</evidence>
<evidence type="ECO:0000256" key="4">
    <source>
        <dbReference type="ARBA" id="ARBA00022989"/>
    </source>
</evidence>
<keyword evidence="4 7" id="KW-1133">Transmembrane helix</keyword>
<organism evidence="9 10">
    <name type="scientific">Microlunatus spumicola</name>
    <dbReference type="NCBI Taxonomy" id="81499"/>
    <lineage>
        <taxon>Bacteria</taxon>
        <taxon>Bacillati</taxon>
        <taxon>Actinomycetota</taxon>
        <taxon>Actinomycetes</taxon>
        <taxon>Propionibacteriales</taxon>
        <taxon>Propionibacteriaceae</taxon>
        <taxon>Microlunatus</taxon>
    </lineage>
</organism>
<feature type="compositionally biased region" description="Low complexity" evidence="6">
    <location>
        <begin position="198"/>
        <end position="209"/>
    </location>
</feature>
<dbReference type="InterPro" id="IPR052027">
    <property type="entry name" value="PspC"/>
</dbReference>
<feature type="transmembrane region" description="Helical" evidence="7">
    <location>
        <begin position="316"/>
        <end position="334"/>
    </location>
</feature>
<feature type="transmembrane region" description="Helical" evidence="7">
    <location>
        <begin position="263"/>
        <end position="281"/>
    </location>
</feature>
<feature type="compositionally biased region" description="Pro residues" evidence="6">
    <location>
        <begin position="210"/>
        <end position="222"/>
    </location>
</feature>
<feature type="transmembrane region" description="Helical" evidence="7">
    <location>
        <begin position="88"/>
        <end position="121"/>
    </location>
</feature>
<keyword evidence="10" id="KW-1185">Reference proteome</keyword>
<evidence type="ECO:0000256" key="5">
    <source>
        <dbReference type="ARBA" id="ARBA00023136"/>
    </source>
</evidence>
<evidence type="ECO:0000256" key="6">
    <source>
        <dbReference type="SAM" id="MobiDB-lite"/>
    </source>
</evidence>
<dbReference type="Pfam" id="PF04024">
    <property type="entry name" value="PspC"/>
    <property type="match status" value="1"/>
</dbReference>
<comment type="subcellular location">
    <subcellularLocation>
        <location evidence="1">Cell membrane</location>
        <topology evidence="1">Single-pass membrane protein</topology>
    </subcellularLocation>
</comment>
<feature type="transmembrane region" description="Helical" evidence="7">
    <location>
        <begin position="36"/>
        <end position="59"/>
    </location>
</feature>
<feature type="domain" description="Phage shock protein PspC N-terminal" evidence="8">
    <location>
        <begin position="6"/>
        <end position="61"/>
    </location>
</feature>
<keyword evidence="2" id="KW-1003">Cell membrane</keyword>
<name>A0ABP6XV48_9ACTN</name>
<evidence type="ECO:0000256" key="2">
    <source>
        <dbReference type="ARBA" id="ARBA00022475"/>
    </source>
</evidence>
<feature type="transmembrane region" description="Helical" evidence="7">
    <location>
        <begin position="287"/>
        <end position="309"/>
    </location>
</feature>
<dbReference type="InterPro" id="IPR007168">
    <property type="entry name" value="Phageshock_PspC_N"/>
</dbReference>
<dbReference type="RefSeq" id="WP_204913522.1">
    <property type="nucleotide sequence ID" value="NZ_BAAAYR010000004.1"/>
</dbReference>
<dbReference type="PANTHER" id="PTHR33885">
    <property type="entry name" value="PHAGE SHOCK PROTEIN C"/>
    <property type="match status" value="1"/>
</dbReference>
<evidence type="ECO:0000256" key="3">
    <source>
        <dbReference type="ARBA" id="ARBA00022692"/>
    </source>
</evidence>
<evidence type="ECO:0000313" key="10">
    <source>
        <dbReference type="Proteomes" id="UP001500767"/>
    </source>
</evidence>